<evidence type="ECO:0000259" key="4">
    <source>
        <dbReference type="Pfam" id="PF13377"/>
    </source>
</evidence>
<keyword evidence="6" id="KW-1185">Reference proteome</keyword>
<gene>
    <name evidence="5" type="ORF">G4V63_05605</name>
</gene>
<feature type="domain" description="Transcriptional regulator LacI/GalR-like sensor" evidence="4">
    <location>
        <begin position="2"/>
        <end position="132"/>
    </location>
</feature>
<reference evidence="5" key="1">
    <citation type="submission" date="2020-02" db="EMBL/GenBank/DDBJ databases">
        <title>Draft genome sequence of Candidatus Afipia apatlaquensis IBT-C3, a potential strain for decolorization of textile dyes.</title>
        <authorList>
            <person name="Sanchez-Reyes A."/>
            <person name="Breton-Deval L."/>
            <person name="Mangelson H."/>
            <person name="Sanchez-Flores A."/>
        </authorList>
    </citation>
    <scope>NUCLEOTIDE SEQUENCE [LARGE SCALE GENOMIC DNA]</scope>
    <source>
        <strain evidence="5">IBT-C3</strain>
    </source>
</reference>
<evidence type="ECO:0000256" key="2">
    <source>
        <dbReference type="ARBA" id="ARBA00023125"/>
    </source>
</evidence>
<dbReference type="GO" id="GO:0003700">
    <property type="term" value="F:DNA-binding transcription factor activity"/>
    <property type="evidence" value="ECO:0007669"/>
    <property type="project" value="TreeGrafter"/>
</dbReference>
<evidence type="ECO:0000256" key="3">
    <source>
        <dbReference type="ARBA" id="ARBA00023163"/>
    </source>
</evidence>
<protein>
    <submittedName>
        <fullName evidence="5">Substrate-binding domain-containing protein</fullName>
    </submittedName>
</protein>
<keyword evidence="2" id="KW-0238">DNA-binding</keyword>
<dbReference type="EMBL" id="JAAMRR010000287">
    <property type="protein sequence ID" value="NGX94710.1"/>
    <property type="molecule type" value="Genomic_DNA"/>
</dbReference>
<keyword evidence="1" id="KW-0805">Transcription regulation</keyword>
<evidence type="ECO:0000313" key="5">
    <source>
        <dbReference type="EMBL" id="NGX94710.1"/>
    </source>
</evidence>
<sequence length="137" mass="14051">AGYRDGLKRHGIPFDPKLVAVAGYTADGGADAMRSLLALKPTAVLGATLVTAAGAMALLHEAGLQIPRDISVMGLHDAPVATMLYPQLTSVKMPTELMGEIASDLLIDLLNGGRPQPVAPLAPDGLVIRASTGPAPH</sequence>
<evidence type="ECO:0000256" key="1">
    <source>
        <dbReference type="ARBA" id="ARBA00023015"/>
    </source>
</evidence>
<organism evidence="5 6">
    <name type="scientific">Candidatus Afipia apatlaquensis</name>
    <dbReference type="NCBI Taxonomy" id="2712852"/>
    <lineage>
        <taxon>Bacteria</taxon>
        <taxon>Pseudomonadati</taxon>
        <taxon>Pseudomonadota</taxon>
        <taxon>Alphaproteobacteria</taxon>
        <taxon>Hyphomicrobiales</taxon>
        <taxon>Nitrobacteraceae</taxon>
        <taxon>Afipia</taxon>
    </lineage>
</organism>
<dbReference type="SUPFAM" id="SSF53822">
    <property type="entry name" value="Periplasmic binding protein-like I"/>
    <property type="match status" value="1"/>
</dbReference>
<dbReference type="AlphaFoldDB" id="A0A7C9VHI2"/>
<dbReference type="GO" id="GO:0000976">
    <property type="term" value="F:transcription cis-regulatory region binding"/>
    <property type="evidence" value="ECO:0007669"/>
    <property type="project" value="TreeGrafter"/>
</dbReference>
<comment type="caution">
    <text evidence="5">The sequence shown here is derived from an EMBL/GenBank/DDBJ whole genome shotgun (WGS) entry which is preliminary data.</text>
</comment>
<dbReference type="InterPro" id="IPR046335">
    <property type="entry name" value="LacI/GalR-like_sensor"/>
</dbReference>
<feature type="non-terminal residue" evidence="5">
    <location>
        <position position="1"/>
    </location>
</feature>
<proteinExistence type="predicted"/>
<dbReference type="PANTHER" id="PTHR30146:SF109">
    <property type="entry name" value="HTH-TYPE TRANSCRIPTIONAL REGULATOR GALS"/>
    <property type="match status" value="1"/>
</dbReference>
<dbReference type="Pfam" id="PF13377">
    <property type="entry name" value="Peripla_BP_3"/>
    <property type="match status" value="1"/>
</dbReference>
<dbReference type="InterPro" id="IPR028082">
    <property type="entry name" value="Peripla_BP_I"/>
</dbReference>
<dbReference type="Proteomes" id="UP000480266">
    <property type="component" value="Unassembled WGS sequence"/>
</dbReference>
<evidence type="ECO:0000313" key="6">
    <source>
        <dbReference type="Proteomes" id="UP000480266"/>
    </source>
</evidence>
<dbReference type="PANTHER" id="PTHR30146">
    <property type="entry name" value="LACI-RELATED TRANSCRIPTIONAL REPRESSOR"/>
    <property type="match status" value="1"/>
</dbReference>
<keyword evidence="3" id="KW-0804">Transcription</keyword>
<accession>A0A7C9VHI2</accession>
<name>A0A7C9VHI2_9BRAD</name>
<dbReference type="Gene3D" id="3.40.50.2300">
    <property type="match status" value="2"/>
</dbReference>